<evidence type="ECO:0000256" key="10">
    <source>
        <dbReference type="ARBA" id="ARBA00023112"/>
    </source>
</evidence>
<evidence type="ECO:0000256" key="8">
    <source>
        <dbReference type="ARBA" id="ARBA00022989"/>
    </source>
</evidence>
<evidence type="ECO:0000256" key="3">
    <source>
        <dbReference type="ARBA" id="ARBA00022426"/>
    </source>
</evidence>
<evidence type="ECO:0000313" key="15">
    <source>
        <dbReference type="Proteomes" id="UP000294200"/>
    </source>
</evidence>
<feature type="transmembrane region" description="Helical" evidence="13">
    <location>
        <begin position="85"/>
        <end position="104"/>
    </location>
</feature>
<keyword evidence="15" id="KW-1185">Reference proteome</keyword>
<dbReference type="EMBL" id="MWML01000138">
    <property type="protein sequence ID" value="TCG05900.1"/>
    <property type="molecule type" value="Genomic_DNA"/>
</dbReference>
<evidence type="ECO:0000256" key="12">
    <source>
        <dbReference type="ARBA" id="ARBA00023285"/>
    </source>
</evidence>
<evidence type="ECO:0000256" key="11">
    <source>
        <dbReference type="ARBA" id="ARBA00023136"/>
    </source>
</evidence>
<evidence type="ECO:0000256" key="1">
    <source>
        <dbReference type="ARBA" id="ARBA00002510"/>
    </source>
</evidence>
<keyword evidence="6" id="KW-0533">Nickel</keyword>
<comment type="function">
    <text evidence="1">Efflux system for nickel and cobalt.</text>
</comment>
<reference evidence="14 15" key="1">
    <citation type="submission" date="2017-02" db="EMBL/GenBank/DDBJ databases">
        <title>Paraburkholderia sophoroidis sp. nov. and Paraburkholderia steynii sp. nov. rhizobial symbionts of the fynbos legume Hypocalyptus sophoroides.</title>
        <authorList>
            <person name="Steenkamp E.T."/>
            <person name="Beukes C.W."/>
            <person name="Van Zyl E."/>
            <person name="Avontuur J."/>
            <person name="Chan W.Y."/>
            <person name="Hassen A."/>
            <person name="Palmer M."/>
            <person name="Mthombeni L."/>
            <person name="Phalane F."/>
            <person name="Sereme K."/>
            <person name="Venter S.N."/>
        </authorList>
    </citation>
    <scope>NUCLEOTIDE SEQUENCE [LARGE SCALE GENOMIC DNA]</scope>
    <source>
        <strain evidence="14 15">HC1.1ba</strain>
    </source>
</reference>
<keyword evidence="3" id="KW-0171">Cobalt transport</keyword>
<accession>A0A4R0XDR9</accession>
<comment type="subcellular location">
    <subcellularLocation>
        <location evidence="2 13">Cell membrane</location>
        <topology evidence="2 13">Multi-pass membrane protein</topology>
    </subcellularLocation>
</comment>
<dbReference type="GO" id="GO:0015099">
    <property type="term" value="F:nickel cation transmembrane transporter activity"/>
    <property type="evidence" value="ECO:0007669"/>
    <property type="project" value="UniProtKB-UniRule"/>
</dbReference>
<comment type="similarity">
    <text evidence="13">Belongs to the NiCoT transporter (TC 2.A.52) family.</text>
</comment>
<comment type="caution">
    <text evidence="14">The sequence shown here is derived from an EMBL/GenBank/DDBJ whole genome shotgun (WGS) entry which is preliminary data.</text>
</comment>
<dbReference type="InterPro" id="IPR011541">
    <property type="entry name" value="Ni/Co_transpt_high_affinity"/>
</dbReference>
<keyword evidence="9" id="KW-0406">Ion transport</keyword>
<name>A0A4R0XDR9_9BURK</name>
<evidence type="ECO:0000256" key="13">
    <source>
        <dbReference type="RuleBase" id="RU362101"/>
    </source>
</evidence>
<keyword evidence="5" id="KW-1003">Cell membrane</keyword>
<keyword evidence="8 13" id="KW-1133">Transmembrane helix</keyword>
<gene>
    <name evidence="14" type="ORF">BZM27_30290</name>
</gene>
<evidence type="ECO:0000256" key="9">
    <source>
        <dbReference type="ARBA" id="ARBA00023065"/>
    </source>
</evidence>
<evidence type="ECO:0000256" key="7">
    <source>
        <dbReference type="ARBA" id="ARBA00022692"/>
    </source>
</evidence>
<dbReference type="Proteomes" id="UP000294200">
    <property type="component" value="Unassembled WGS sequence"/>
</dbReference>
<evidence type="ECO:0000256" key="2">
    <source>
        <dbReference type="ARBA" id="ARBA00004651"/>
    </source>
</evidence>
<protein>
    <recommendedName>
        <fullName evidence="13">Nickel/cobalt efflux system</fullName>
    </recommendedName>
</protein>
<comment type="caution">
    <text evidence="13">Lacks conserved residue(s) required for the propagation of feature annotation.</text>
</comment>
<organism evidence="14 15">
    <name type="scientific">Paraburkholderia steynii</name>
    <dbReference type="NCBI Taxonomy" id="1245441"/>
    <lineage>
        <taxon>Bacteria</taxon>
        <taxon>Pseudomonadati</taxon>
        <taxon>Pseudomonadota</taxon>
        <taxon>Betaproteobacteria</taxon>
        <taxon>Burkholderiales</taxon>
        <taxon>Burkholderiaceae</taxon>
        <taxon>Paraburkholderia</taxon>
    </lineage>
</organism>
<sequence>MNWMRSQMFLTGLGAGMRPCAGAIFVLVVSTGARVPEAGISATLAMALGVTVTVASVGLGASGLNRAVGRLALRYRVRVAGMQRNAALLGGIAIVVFAALQIALQLGGMLTPALS</sequence>
<evidence type="ECO:0000313" key="14">
    <source>
        <dbReference type="EMBL" id="TCG05900.1"/>
    </source>
</evidence>
<dbReference type="InterPro" id="IPR051224">
    <property type="entry name" value="NiCoT_RcnA"/>
</dbReference>
<dbReference type="AlphaFoldDB" id="A0A4R0XDR9"/>
<keyword evidence="12" id="KW-0170">Cobalt</keyword>
<dbReference type="GO" id="GO:0032025">
    <property type="term" value="P:response to cobalt ion"/>
    <property type="evidence" value="ECO:0007669"/>
    <property type="project" value="TreeGrafter"/>
</dbReference>
<dbReference type="GO" id="GO:0005886">
    <property type="term" value="C:plasma membrane"/>
    <property type="evidence" value="ECO:0007669"/>
    <property type="project" value="UniProtKB-SubCell"/>
</dbReference>
<dbReference type="Pfam" id="PF03824">
    <property type="entry name" value="NicO"/>
    <property type="match status" value="1"/>
</dbReference>
<keyword evidence="4 13" id="KW-0813">Transport</keyword>
<keyword evidence="7 13" id="KW-0812">Transmembrane</keyword>
<evidence type="ECO:0000256" key="5">
    <source>
        <dbReference type="ARBA" id="ARBA00022475"/>
    </source>
</evidence>
<dbReference type="GO" id="GO:0006824">
    <property type="term" value="P:cobalt ion transport"/>
    <property type="evidence" value="ECO:0007669"/>
    <property type="project" value="UniProtKB-KW"/>
</dbReference>
<dbReference type="PANTHER" id="PTHR40659:SF1">
    <property type="entry name" value="NICKEL_COBALT EFFLUX SYSTEM RCNA"/>
    <property type="match status" value="1"/>
</dbReference>
<keyword evidence="10" id="KW-0921">Nickel transport</keyword>
<feature type="transmembrane region" description="Helical" evidence="13">
    <location>
        <begin position="38"/>
        <end position="64"/>
    </location>
</feature>
<proteinExistence type="inferred from homology"/>
<dbReference type="GO" id="GO:0046583">
    <property type="term" value="F:monoatomic cation efflux transmembrane transporter activity"/>
    <property type="evidence" value="ECO:0007669"/>
    <property type="project" value="TreeGrafter"/>
</dbReference>
<keyword evidence="11 13" id="KW-0472">Membrane</keyword>
<evidence type="ECO:0000256" key="6">
    <source>
        <dbReference type="ARBA" id="ARBA00022596"/>
    </source>
</evidence>
<evidence type="ECO:0000256" key="4">
    <source>
        <dbReference type="ARBA" id="ARBA00022448"/>
    </source>
</evidence>
<dbReference type="GO" id="GO:0010045">
    <property type="term" value="P:response to nickel cation"/>
    <property type="evidence" value="ECO:0007669"/>
    <property type="project" value="TreeGrafter"/>
</dbReference>
<dbReference type="PANTHER" id="PTHR40659">
    <property type="entry name" value="NICKEL/COBALT EFFLUX SYSTEM RCNA"/>
    <property type="match status" value="1"/>
</dbReference>